<dbReference type="NCBIfam" id="TIGR02349">
    <property type="entry name" value="DnaJ_bact"/>
    <property type="match status" value="1"/>
</dbReference>
<dbReference type="GO" id="GO:0051082">
    <property type="term" value="F:unfolded protein binding"/>
    <property type="evidence" value="ECO:0007669"/>
    <property type="project" value="UniProtKB-UniRule"/>
</dbReference>
<dbReference type="InterPro" id="IPR001305">
    <property type="entry name" value="HSP_DnaJ_Cys-rich_dom"/>
</dbReference>
<dbReference type="SUPFAM" id="SSF46565">
    <property type="entry name" value="Chaperone J-domain"/>
    <property type="match status" value="1"/>
</dbReference>
<dbReference type="InterPro" id="IPR036410">
    <property type="entry name" value="HSP_DnaJ_Cys-rich_dom_sf"/>
</dbReference>
<evidence type="ECO:0000256" key="10">
    <source>
        <dbReference type="ARBA" id="ARBA00067609"/>
    </source>
</evidence>
<dbReference type="GO" id="GO:0005524">
    <property type="term" value="F:ATP binding"/>
    <property type="evidence" value="ECO:0007669"/>
    <property type="project" value="InterPro"/>
</dbReference>
<dbReference type="STRING" id="1679444.PYTT_1576"/>
<accession>A0A1C7PA71</accession>
<evidence type="ECO:0000256" key="7">
    <source>
        <dbReference type="ARBA" id="ARBA00023186"/>
    </source>
</evidence>
<evidence type="ECO:0000256" key="4">
    <source>
        <dbReference type="ARBA" id="ARBA00022771"/>
    </source>
</evidence>
<evidence type="ECO:0000313" key="15">
    <source>
        <dbReference type="EMBL" id="SEH90325.1"/>
    </source>
</evidence>
<evidence type="ECO:0000256" key="2">
    <source>
        <dbReference type="ARBA" id="ARBA00022723"/>
    </source>
</evidence>
<dbReference type="GO" id="GO:0042026">
    <property type="term" value="P:protein refolding"/>
    <property type="evidence" value="ECO:0007669"/>
    <property type="project" value="TreeGrafter"/>
</dbReference>
<dbReference type="InterPro" id="IPR018253">
    <property type="entry name" value="DnaJ_domain_CS"/>
</dbReference>
<evidence type="ECO:0000256" key="6">
    <source>
        <dbReference type="ARBA" id="ARBA00023016"/>
    </source>
</evidence>
<dbReference type="InterPro" id="IPR008971">
    <property type="entry name" value="HSP40/DnaJ_pept-bd"/>
</dbReference>
<feature type="domain" description="J" evidence="13">
    <location>
        <begin position="3"/>
        <end position="68"/>
    </location>
</feature>
<evidence type="ECO:0000259" key="14">
    <source>
        <dbReference type="PROSITE" id="PS51188"/>
    </source>
</evidence>
<dbReference type="InterPro" id="IPR012724">
    <property type="entry name" value="DnaJ"/>
</dbReference>
<feature type="binding site" evidence="11">
    <location>
        <position position="198"/>
    </location>
    <ligand>
        <name>Zn(2+)</name>
        <dbReference type="ChEBI" id="CHEBI:29105"/>
        <label>2</label>
    </ligand>
</feature>
<keyword evidence="11" id="KW-0963">Cytoplasm</keyword>
<dbReference type="HAMAP" id="MF_01152">
    <property type="entry name" value="DnaJ"/>
    <property type="match status" value="1"/>
</dbReference>
<dbReference type="FunFam" id="2.60.260.20:FF:000005">
    <property type="entry name" value="Chaperone protein dnaJ 1, mitochondrial"/>
    <property type="match status" value="1"/>
</dbReference>
<evidence type="ECO:0000256" key="12">
    <source>
        <dbReference type="PROSITE-ProRule" id="PRU00546"/>
    </source>
</evidence>
<keyword evidence="3 11" id="KW-0677">Repeat</keyword>
<evidence type="ECO:0000256" key="8">
    <source>
        <dbReference type="ARBA" id="ARBA00053423"/>
    </source>
</evidence>
<keyword evidence="7 11" id="KW-0143">Chaperone</keyword>
<proteinExistence type="inferred from homology"/>
<dbReference type="GO" id="GO:0005737">
    <property type="term" value="C:cytoplasm"/>
    <property type="evidence" value="ECO:0007669"/>
    <property type="project" value="UniProtKB-SubCell"/>
</dbReference>
<dbReference type="OrthoDB" id="9779889at2"/>
<evidence type="ECO:0000259" key="13">
    <source>
        <dbReference type="PROSITE" id="PS50076"/>
    </source>
</evidence>
<organism evidence="15 16">
    <name type="scientific">Akkermansia glycaniphila</name>
    <dbReference type="NCBI Taxonomy" id="1679444"/>
    <lineage>
        <taxon>Bacteria</taxon>
        <taxon>Pseudomonadati</taxon>
        <taxon>Verrucomicrobiota</taxon>
        <taxon>Verrucomicrobiia</taxon>
        <taxon>Verrucomicrobiales</taxon>
        <taxon>Akkermansiaceae</taxon>
        <taxon>Akkermansia</taxon>
    </lineage>
</organism>
<dbReference type="PATRIC" id="fig|1679444.3.peg.1114"/>
<keyword evidence="4 11" id="KW-0863">Zinc-finger</keyword>
<feature type="binding site" evidence="11">
    <location>
        <position position="173"/>
    </location>
    <ligand>
        <name>Zn(2+)</name>
        <dbReference type="ChEBI" id="CHEBI:29105"/>
        <label>2</label>
    </ligand>
</feature>
<dbReference type="SUPFAM" id="SSF57938">
    <property type="entry name" value="DnaJ/Hsp40 cysteine-rich domain"/>
    <property type="match status" value="1"/>
</dbReference>
<keyword evidence="5 11" id="KW-0862">Zinc</keyword>
<evidence type="ECO:0000256" key="11">
    <source>
        <dbReference type="HAMAP-Rule" id="MF_01152"/>
    </source>
</evidence>
<feature type="binding site" evidence="11">
    <location>
        <position position="209"/>
    </location>
    <ligand>
        <name>Zn(2+)</name>
        <dbReference type="ChEBI" id="CHEBI:29105"/>
        <label>1</label>
    </ligand>
</feature>
<feature type="domain" description="CR-type" evidence="14">
    <location>
        <begin position="142"/>
        <end position="221"/>
    </location>
</feature>
<feature type="binding site" evidence="11">
    <location>
        <position position="158"/>
    </location>
    <ligand>
        <name>Zn(2+)</name>
        <dbReference type="ChEBI" id="CHEBI:29105"/>
        <label>1</label>
    </ligand>
</feature>
<dbReference type="RefSeq" id="WP_067774493.1">
    <property type="nucleotide sequence ID" value="NZ_LIGX01000018.1"/>
</dbReference>
<comment type="similarity">
    <text evidence="9 11">Belongs to the DnaJ family.</text>
</comment>
<evidence type="ECO:0000256" key="3">
    <source>
        <dbReference type="ARBA" id="ARBA00022737"/>
    </source>
</evidence>
<dbReference type="PANTHER" id="PTHR43096">
    <property type="entry name" value="DNAJ HOMOLOG 1, MITOCHONDRIAL-RELATED"/>
    <property type="match status" value="1"/>
</dbReference>
<comment type="subcellular location">
    <subcellularLocation>
        <location evidence="11">Cytoplasm</location>
    </subcellularLocation>
</comment>
<feature type="repeat" description="CXXCXGXG motif" evidence="11">
    <location>
        <begin position="155"/>
        <end position="162"/>
    </location>
</feature>
<dbReference type="AlphaFoldDB" id="A0A1C7PA71"/>
<keyword evidence="16" id="KW-1185">Reference proteome</keyword>
<dbReference type="GO" id="GO:0031072">
    <property type="term" value="F:heat shock protein binding"/>
    <property type="evidence" value="ECO:0007669"/>
    <property type="project" value="InterPro"/>
</dbReference>
<dbReference type="Gene3D" id="1.10.287.110">
    <property type="entry name" value="DnaJ domain"/>
    <property type="match status" value="1"/>
</dbReference>
<dbReference type="Pfam" id="PF01556">
    <property type="entry name" value="DnaJ_C"/>
    <property type="match status" value="1"/>
</dbReference>
<evidence type="ECO:0000256" key="1">
    <source>
        <dbReference type="ARBA" id="ARBA00022705"/>
    </source>
</evidence>
<feature type="zinc finger region" description="CR-type" evidence="12">
    <location>
        <begin position="142"/>
        <end position="221"/>
    </location>
</feature>
<name>A0A1C7PA71_9BACT</name>
<feature type="repeat" description="CXXCXGXG motif" evidence="11">
    <location>
        <begin position="209"/>
        <end position="216"/>
    </location>
</feature>
<comment type="subunit">
    <text evidence="11">Homodimer.</text>
</comment>
<dbReference type="CDD" id="cd10747">
    <property type="entry name" value="DnaJ_C"/>
    <property type="match status" value="1"/>
</dbReference>
<dbReference type="GO" id="GO:0006260">
    <property type="term" value="P:DNA replication"/>
    <property type="evidence" value="ECO:0007669"/>
    <property type="project" value="UniProtKB-KW"/>
</dbReference>
<feature type="binding site" evidence="11">
    <location>
        <position position="176"/>
    </location>
    <ligand>
        <name>Zn(2+)</name>
        <dbReference type="ChEBI" id="CHEBI:29105"/>
        <label>2</label>
    </ligand>
</feature>
<dbReference type="GO" id="GO:0009408">
    <property type="term" value="P:response to heat"/>
    <property type="evidence" value="ECO:0007669"/>
    <property type="project" value="InterPro"/>
</dbReference>
<dbReference type="Proteomes" id="UP000176204">
    <property type="component" value="Chromosome I"/>
</dbReference>
<comment type="function">
    <text evidence="8 11">Participates actively in the response to hyperosmotic and heat shock by preventing the aggregation of stress-denatured proteins and by disaggregating proteins, also in an autonomous, DnaK-independent fashion. Unfolded proteins bind initially to DnaJ; upon interaction with the DnaJ-bound protein, DnaK hydrolyzes its bound ATP, resulting in the formation of a stable complex. GrpE releases ADP from DnaK; ATP binding to DnaK triggers the release of the substrate protein, thus completing the reaction cycle. Several rounds of ATP-dependent interactions between DnaJ, DnaK and GrpE are required for fully efficient folding. Also involved, together with DnaK and GrpE, in the DNA replication of plasmids through activation of initiation proteins.</text>
</comment>
<feature type="repeat" description="CXXCXGXG motif" evidence="11">
    <location>
        <begin position="173"/>
        <end position="180"/>
    </location>
</feature>
<dbReference type="PROSITE" id="PS51188">
    <property type="entry name" value="ZF_CR"/>
    <property type="match status" value="1"/>
</dbReference>
<dbReference type="Gene3D" id="2.10.230.10">
    <property type="entry name" value="Heat shock protein DnaJ, cysteine-rich domain"/>
    <property type="match status" value="1"/>
</dbReference>
<dbReference type="CDD" id="cd10719">
    <property type="entry name" value="DnaJ_zf"/>
    <property type="match status" value="1"/>
</dbReference>
<protein>
    <recommendedName>
        <fullName evidence="10 11">Chaperone protein DnaJ</fullName>
    </recommendedName>
</protein>
<dbReference type="FunFam" id="1.10.287.110:FF:000034">
    <property type="entry name" value="Chaperone protein DnaJ"/>
    <property type="match status" value="1"/>
</dbReference>
<dbReference type="PANTHER" id="PTHR43096:SF52">
    <property type="entry name" value="DNAJ HOMOLOG 1, MITOCHONDRIAL-RELATED"/>
    <property type="match status" value="1"/>
</dbReference>
<feature type="repeat" description="CXXCXGXG motif" evidence="11">
    <location>
        <begin position="195"/>
        <end position="202"/>
    </location>
</feature>
<dbReference type="NCBIfam" id="NF008035">
    <property type="entry name" value="PRK10767.1"/>
    <property type="match status" value="1"/>
</dbReference>
<keyword evidence="6 11" id="KW-0346">Stress response</keyword>
<sequence length="384" mass="41109">MADYYEVLGVARDATDSDIKKAYRKLAMKYHPDRNPDDKTAEEKFKELGEAYEVLSDADKRAAYDRYGHDAFKNGGMGGAGGPAGGGGFHDPMDIFAQMFGGMGGFSEAFGRGGSGQRRSAKRPGADLRYDLDITLEEAAKGCEKTLEIERLVACDACSGTGSRAGKSGFKTCPTCHGQGVITQQNGFFVQQSTCPTCRGTGEIVSDPCPKCRGEGRVRKDTQITMRIPAGVDTGTKLRSSGNGDAGTHGGATGDLYVFIEVKKHDIFQREGQDLHATMPIPLNLAIAGGKLKVPTLEGPASIKIPEGTQSGTIFRVRGKGIKSLKGGATGDLLIEIHVETPSGLSRDQQAKLDEFAAALTPAKNQPQYEEYLRKAARFLKDKD</sequence>
<dbReference type="KEGG" id="agl:PYTT_1576"/>
<dbReference type="FunFam" id="2.10.230.10:FF:000002">
    <property type="entry name" value="Molecular chaperone DnaJ"/>
    <property type="match status" value="1"/>
</dbReference>
<dbReference type="InterPro" id="IPR002939">
    <property type="entry name" value="DnaJ_C"/>
</dbReference>
<comment type="cofactor">
    <cofactor evidence="11">
        <name>Zn(2+)</name>
        <dbReference type="ChEBI" id="CHEBI:29105"/>
    </cofactor>
    <text evidence="11">Binds 2 Zn(2+) ions per monomer.</text>
</comment>
<dbReference type="SMART" id="SM00271">
    <property type="entry name" value="DnaJ"/>
    <property type="match status" value="1"/>
</dbReference>
<feature type="binding site" evidence="11">
    <location>
        <position position="155"/>
    </location>
    <ligand>
        <name>Zn(2+)</name>
        <dbReference type="ChEBI" id="CHEBI:29105"/>
        <label>1</label>
    </ligand>
</feature>
<dbReference type="InterPro" id="IPR001623">
    <property type="entry name" value="DnaJ_domain"/>
</dbReference>
<dbReference type="PROSITE" id="PS00636">
    <property type="entry name" value="DNAJ_1"/>
    <property type="match status" value="1"/>
</dbReference>
<dbReference type="SUPFAM" id="SSF49493">
    <property type="entry name" value="HSP40/DnaJ peptide-binding domain"/>
    <property type="match status" value="2"/>
</dbReference>
<dbReference type="Gene3D" id="2.60.260.20">
    <property type="entry name" value="Urease metallochaperone UreE, N-terminal domain"/>
    <property type="match status" value="2"/>
</dbReference>
<dbReference type="EMBL" id="LT629973">
    <property type="protein sequence ID" value="SEH90325.1"/>
    <property type="molecule type" value="Genomic_DNA"/>
</dbReference>
<dbReference type="PROSITE" id="PS50076">
    <property type="entry name" value="DNAJ_2"/>
    <property type="match status" value="1"/>
</dbReference>
<keyword evidence="1 11" id="KW-0235">DNA replication</keyword>
<dbReference type="CDD" id="cd06257">
    <property type="entry name" value="DnaJ"/>
    <property type="match status" value="1"/>
</dbReference>
<evidence type="ECO:0000313" key="16">
    <source>
        <dbReference type="Proteomes" id="UP000176204"/>
    </source>
</evidence>
<keyword evidence="2 11" id="KW-0479">Metal-binding</keyword>
<dbReference type="Pfam" id="PF00226">
    <property type="entry name" value="DnaJ"/>
    <property type="match status" value="1"/>
</dbReference>
<dbReference type="GO" id="GO:0008270">
    <property type="term" value="F:zinc ion binding"/>
    <property type="evidence" value="ECO:0007669"/>
    <property type="project" value="UniProtKB-UniRule"/>
</dbReference>
<comment type="domain">
    <text evidence="11">The J domain is necessary and sufficient to stimulate DnaK ATPase activity. Zinc center 1 plays an important role in the autonomous, DnaK-independent chaperone activity of DnaJ. Zinc center 2 is essential for interaction with DnaK and for DnaJ activity.</text>
</comment>
<feature type="binding site" evidence="11">
    <location>
        <position position="195"/>
    </location>
    <ligand>
        <name>Zn(2+)</name>
        <dbReference type="ChEBI" id="CHEBI:29105"/>
        <label>2</label>
    </ligand>
</feature>
<dbReference type="InterPro" id="IPR036869">
    <property type="entry name" value="J_dom_sf"/>
</dbReference>
<dbReference type="PRINTS" id="PR00625">
    <property type="entry name" value="JDOMAIN"/>
</dbReference>
<gene>
    <name evidence="11" type="primary">dnaJ</name>
    <name evidence="15" type="ORF">PYTT_1576</name>
</gene>
<feature type="binding site" evidence="11">
    <location>
        <position position="212"/>
    </location>
    <ligand>
        <name>Zn(2+)</name>
        <dbReference type="ChEBI" id="CHEBI:29105"/>
        <label>1</label>
    </ligand>
</feature>
<reference evidence="16" key="1">
    <citation type="submission" date="2016-09" db="EMBL/GenBank/DDBJ databases">
        <authorList>
            <person name="Koehorst J."/>
        </authorList>
    </citation>
    <scope>NUCLEOTIDE SEQUENCE [LARGE SCALE GENOMIC DNA]</scope>
</reference>
<evidence type="ECO:0000256" key="9">
    <source>
        <dbReference type="ARBA" id="ARBA00061004"/>
    </source>
</evidence>
<evidence type="ECO:0000256" key="5">
    <source>
        <dbReference type="ARBA" id="ARBA00022833"/>
    </source>
</evidence>
<dbReference type="Pfam" id="PF00684">
    <property type="entry name" value="DnaJ_CXXCXGXG"/>
    <property type="match status" value="1"/>
</dbReference>